<proteinExistence type="predicted"/>
<protein>
    <submittedName>
        <fullName evidence="3">Microtubule associated protein tau</fullName>
    </submittedName>
</protein>
<evidence type="ECO:0000313" key="3">
    <source>
        <dbReference type="EMBL" id="KAF6416360.1"/>
    </source>
</evidence>
<evidence type="ECO:0000256" key="2">
    <source>
        <dbReference type="SAM" id="Phobius"/>
    </source>
</evidence>
<accession>A0A7J8CZS2</accession>
<evidence type="ECO:0000313" key="4">
    <source>
        <dbReference type="Proteomes" id="UP000550707"/>
    </source>
</evidence>
<dbReference type="AlphaFoldDB" id="A0A7J8CZS2"/>
<reference evidence="3 4" key="1">
    <citation type="journal article" date="2020" name="Nature">
        <title>Six reference-quality genomes reveal evolution of bat adaptations.</title>
        <authorList>
            <person name="Jebb D."/>
            <person name="Huang Z."/>
            <person name="Pippel M."/>
            <person name="Hughes G.M."/>
            <person name="Lavrichenko K."/>
            <person name="Devanna P."/>
            <person name="Winkler S."/>
            <person name="Jermiin L.S."/>
            <person name="Skirmuntt E.C."/>
            <person name="Katzourakis A."/>
            <person name="Burkitt-Gray L."/>
            <person name="Ray D.A."/>
            <person name="Sullivan K.A.M."/>
            <person name="Roscito J.G."/>
            <person name="Kirilenko B.M."/>
            <person name="Davalos L.M."/>
            <person name="Corthals A.P."/>
            <person name="Power M.L."/>
            <person name="Jones G."/>
            <person name="Ransome R.D."/>
            <person name="Dechmann D.K.N."/>
            <person name="Locatelli A.G."/>
            <person name="Puechmaille S.J."/>
            <person name="Fedrigo O."/>
            <person name="Jarvis E.D."/>
            <person name="Hiller M."/>
            <person name="Vernes S.C."/>
            <person name="Myers E.W."/>
            <person name="Teeling E.C."/>
        </authorList>
    </citation>
    <scope>NUCLEOTIDE SEQUENCE [LARGE SCALE GENOMIC DNA]</scope>
    <source>
        <strain evidence="3">MMolMol1</strain>
        <tissue evidence="3">Muscle</tissue>
    </source>
</reference>
<feature type="compositionally biased region" description="Basic and acidic residues" evidence="1">
    <location>
        <begin position="36"/>
        <end position="61"/>
    </location>
</feature>
<evidence type="ECO:0000256" key="1">
    <source>
        <dbReference type="SAM" id="MobiDB-lite"/>
    </source>
</evidence>
<keyword evidence="4" id="KW-1185">Reference proteome</keyword>
<comment type="caution">
    <text evidence="3">The sequence shown here is derived from an EMBL/GenBank/DDBJ whole genome shotgun (WGS) entry which is preliminary data.</text>
</comment>
<sequence length="257" mass="27006">MAEPRQEFNMMEDHAGTYGLGDRKELPSQGGYTLLQDHEGDADHSLKESPLRTPADDRSEEPGSETPDAKSTPTAEGGASFLSLLIQPAPSVRQPACSHALSPRVPPSLAALLLPLPLARMCSLSALQDGSGLAQDCGGSQALLRCLAHQCQAQAPSSRVCFEAAALGEAGICGKAGPKRNSSKPLLHVDRLSQLLPKLPPTSLFPEPPGPRAAVWLREEAGQCVSPSSHSGTCLGLVSFIFLALVLALGSGHWPLR</sequence>
<feature type="compositionally biased region" description="Basic and acidic residues" evidence="1">
    <location>
        <begin position="1"/>
        <end position="26"/>
    </location>
</feature>
<keyword evidence="2" id="KW-0812">Transmembrane</keyword>
<feature type="transmembrane region" description="Helical" evidence="2">
    <location>
        <begin position="235"/>
        <end position="256"/>
    </location>
</feature>
<feature type="region of interest" description="Disordered" evidence="1">
    <location>
        <begin position="1"/>
        <end position="76"/>
    </location>
</feature>
<gene>
    <name evidence="3" type="ORF">HJG59_011923</name>
</gene>
<dbReference type="EMBL" id="JACASF010000019">
    <property type="protein sequence ID" value="KAF6416360.1"/>
    <property type="molecule type" value="Genomic_DNA"/>
</dbReference>
<dbReference type="Proteomes" id="UP000550707">
    <property type="component" value="Unassembled WGS sequence"/>
</dbReference>
<keyword evidence="2" id="KW-0472">Membrane</keyword>
<organism evidence="3 4">
    <name type="scientific">Molossus molossus</name>
    <name type="common">Pallas' mastiff bat</name>
    <name type="synonym">Vespertilio molossus</name>
    <dbReference type="NCBI Taxonomy" id="27622"/>
    <lineage>
        <taxon>Eukaryota</taxon>
        <taxon>Metazoa</taxon>
        <taxon>Chordata</taxon>
        <taxon>Craniata</taxon>
        <taxon>Vertebrata</taxon>
        <taxon>Euteleostomi</taxon>
        <taxon>Mammalia</taxon>
        <taxon>Eutheria</taxon>
        <taxon>Laurasiatheria</taxon>
        <taxon>Chiroptera</taxon>
        <taxon>Yangochiroptera</taxon>
        <taxon>Molossidae</taxon>
        <taxon>Molossus</taxon>
    </lineage>
</organism>
<keyword evidence="2" id="KW-1133">Transmembrane helix</keyword>
<name>A0A7J8CZS2_MOLMO</name>